<dbReference type="EMBL" id="GG745361">
    <property type="protein sequence ID" value="KNE69681.1"/>
    <property type="molecule type" value="Genomic_DNA"/>
</dbReference>
<dbReference type="OrthoDB" id="10252354at2759"/>
<accession>A0A0L0T4P5</accession>
<proteinExistence type="predicted"/>
<dbReference type="Proteomes" id="UP000054350">
    <property type="component" value="Unassembled WGS sequence"/>
</dbReference>
<reference evidence="1 2" key="1">
    <citation type="submission" date="2009-11" db="EMBL/GenBank/DDBJ databases">
        <title>Annotation of Allomyces macrogynus ATCC 38327.</title>
        <authorList>
            <consortium name="The Broad Institute Genome Sequencing Platform"/>
            <person name="Russ C."/>
            <person name="Cuomo C."/>
            <person name="Burger G."/>
            <person name="Gray M.W."/>
            <person name="Holland P.W.H."/>
            <person name="King N."/>
            <person name="Lang F.B.F."/>
            <person name="Roger A.J."/>
            <person name="Ruiz-Trillo I."/>
            <person name="Young S.K."/>
            <person name="Zeng Q."/>
            <person name="Gargeya S."/>
            <person name="Fitzgerald M."/>
            <person name="Haas B."/>
            <person name="Abouelleil A."/>
            <person name="Alvarado L."/>
            <person name="Arachchi H.M."/>
            <person name="Berlin A."/>
            <person name="Chapman S.B."/>
            <person name="Gearin G."/>
            <person name="Goldberg J."/>
            <person name="Griggs A."/>
            <person name="Gujja S."/>
            <person name="Hansen M."/>
            <person name="Heiman D."/>
            <person name="Howarth C."/>
            <person name="Larimer J."/>
            <person name="Lui A."/>
            <person name="MacDonald P.J.P."/>
            <person name="McCowen C."/>
            <person name="Montmayeur A."/>
            <person name="Murphy C."/>
            <person name="Neiman D."/>
            <person name="Pearson M."/>
            <person name="Priest M."/>
            <person name="Roberts A."/>
            <person name="Saif S."/>
            <person name="Shea T."/>
            <person name="Sisk P."/>
            <person name="Stolte C."/>
            <person name="Sykes S."/>
            <person name="Wortman J."/>
            <person name="Nusbaum C."/>
            <person name="Birren B."/>
        </authorList>
    </citation>
    <scope>NUCLEOTIDE SEQUENCE [LARGE SCALE GENOMIC DNA]</scope>
    <source>
        <strain evidence="1 2">ATCC 38327</strain>
    </source>
</reference>
<keyword evidence="2" id="KW-1185">Reference proteome</keyword>
<dbReference type="Gene3D" id="6.10.140.2120">
    <property type="match status" value="1"/>
</dbReference>
<evidence type="ECO:0000313" key="1">
    <source>
        <dbReference type="EMBL" id="KNE69681.1"/>
    </source>
</evidence>
<protein>
    <submittedName>
        <fullName evidence="1">Uncharacterized protein</fullName>
    </submittedName>
</protein>
<gene>
    <name evidence="1" type="ORF">AMAG_20015</name>
</gene>
<dbReference type="VEuPathDB" id="FungiDB:AMAG_20015"/>
<dbReference type="STRING" id="578462.A0A0L0T4P5"/>
<sequence length="134" mass="14372">MCAYGPLLGEVIHASHGPSRSPPATATLGDPSGKLNFAGKAVLHADGADFSSGNSYKINMAELELREGARQGPSHSPYIVEFYGAFFIESCVYYCMEYMGRGFARPVDSLQGMVCRKDVLSRIAFLDCVGAPIS</sequence>
<dbReference type="SUPFAM" id="SSF56112">
    <property type="entry name" value="Protein kinase-like (PK-like)"/>
    <property type="match status" value="1"/>
</dbReference>
<name>A0A0L0T4P5_ALLM3</name>
<evidence type="ECO:0000313" key="2">
    <source>
        <dbReference type="Proteomes" id="UP000054350"/>
    </source>
</evidence>
<dbReference type="InterPro" id="IPR011009">
    <property type="entry name" value="Kinase-like_dom_sf"/>
</dbReference>
<reference evidence="2" key="2">
    <citation type="submission" date="2009-11" db="EMBL/GenBank/DDBJ databases">
        <title>The Genome Sequence of Allomyces macrogynus strain ATCC 38327.</title>
        <authorList>
            <consortium name="The Broad Institute Genome Sequencing Platform"/>
            <person name="Russ C."/>
            <person name="Cuomo C."/>
            <person name="Shea T."/>
            <person name="Young S.K."/>
            <person name="Zeng Q."/>
            <person name="Koehrsen M."/>
            <person name="Haas B."/>
            <person name="Borodovsky M."/>
            <person name="Guigo R."/>
            <person name="Alvarado L."/>
            <person name="Berlin A."/>
            <person name="Borenstein D."/>
            <person name="Chen Z."/>
            <person name="Engels R."/>
            <person name="Freedman E."/>
            <person name="Gellesch M."/>
            <person name="Goldberg J."/>
            <person name="Griggs A."/>
            <person name="Gujja S."/>
            <person name="Heiman D."/>
            <person name="Hepburn T."/>
            <person name="Howarth C."/>
            <person name="Jen D."/>
            <person name="Larson L."/>
            <person name="Lewis B."/>
            <person name="Mehta T."/>
            <person name="Park D."/>
            <person name="Pearson M."/>
            <person name="Roberts A."/>
            <person name="Saif S."/>
            <person name="Shenoy N."/>
            <person name="Sisk P."/>
            <person name="Stolte C."/>
            <person name="Sykes S."/>
            <person name="Walk T."/>
            <person name="White J."/>
            <person name="Yandava C."/>
            <person name="Burger G."/>
            <person name="Gray M.W."/>
            <person name="Holland P.W.H."/>
            <person name="King N."/>
            <person name="Lang F.B.F."/>
            <person name="Roger A.J."/>
            <person name="Ruiz-Trillo I."/>
            <person name="Lander E."/>
            <person name="Nusbaum C."/>
        </authorList>
    </citation>
    <scope>NUCLEOTIDE SEQUENCE [LARGE SCALE GENOMIC DNA]</scope>
    <source>
        <strain evidence="2">ATCC 38327</strain>
    </source>
</reference>
<dbReference type="eggNOG" id="KOG0581">
    <property type="taxonomic scope" value="Eukaryota"/>
</dbReference>
<organism evidence="1 2">
    <name type="scientific">Allomyces macrogynus (strain ATCC 38327)</name>
    <name type="common">Allomyces javanicus var. macrogynus</name>
    <dbReference type="NCBI Taxonomy" id="578462"/>
    <lineage>
        <taxon>Eukaryota</taxon>
        <taxon>Fungi</taxon>
        <taxon>Fungi incertae sedis</taxon>
        <taxon>Blastocladiomycota</taxon>
        <taxon>Blastocladiomycetes</taxon>
        <taxon>Blastocladiales</taxon>
        <taxon>Blastocladiaceae</taxon>
        <taxon>Allomyces</taxon>
    </lineage>
</organism>
<dbReference type="AlphaFoldDB" id="A0A0L0T4P5"/>